<sequence>MIKGKSILRRLPSFRMIEKNVGYEYMWCNMNKANISKLYQEIQGLVISMSSVVDESSNSSCSRNNHQENNFEHEILIFFFF</sequence>
<protein>
    <submittedName>
        <fullName evidence="1 3">Uncharacterized protein</fullName>
    </submittedName>
</protein>
<evidence type="ECO:0000313" key="3">
    <source>
        <dbReference type="WBParaSite" id="OFLC_0000816701-mRNA-1"/>
    </source>
</evidence>
<gene>
    <name evidence="1" type="ORF">OFLC_LOCUS8166</name>
</gene>
<organism evidence="3">
    <name type="scientific">Onchocerca flexuosa</name>
    <dbReference type="NCBI Taxonomy" id="387005"/>
    <lineage>
        <taxon>Eukaryota</taxon>
        <taxon>Metazoa</taxon>
        <taxon>Ecdysozoa</taxon>
        <taxon>Nematoda</taxon>
        <taxon>Chromadorea</taxon>
        <taxon>Rhabditida</taxon>
        <taxon>Spirurina</taxon>
        <taxon>Spiruromorpha</taxon>
        <taxon>Filarioidea</taxon>
        <taxon>Onchocercidae</taxon>
        <taxon>Onchocerca</taxon>
    </lineage>
</organism>
<accession>A0A183HL06</accession>
<evidence type="ECO:0000313" key="2">
    <source>
        <dbReference type="Proteomes" id="UP000267606"/>
    </source>
</evidence>
<evidence type="ECO:0000313" key="1">
    <source>
        <dbReference type="EMBL" id="VDO54337.1"/>
    </source>
</evidence>
<name>A0A183HL06_9BILA</name>
<dbReference type="AlphaFoldDB" id="A0A183HL06"/>
<dbReference type="WBParaSite" id="OFLC_0000816701-mRNA-1">
    <property type="protein sequence ID" value="OFLC_0000816701-mRNA-1"/>
    <property type="gene ID" value="OFLC_0000816701"/>
</dbReference>
<dbReference type="EMBL" id="UZAJ01009015">
    <property type="protein sequence ID" value="VDO54337.1"/>
    <property type="molecule type" value="Genomic_DNA"/>
</dbReference>
<reference evidence="1 2" key="2">
    <citation type="submission" date="2018-11" db="EMBL/GenBank/DDBJ databases">
        <authorList>
            <consortium name="Pathogen Informatics"/>
        </authorList>
    </citation>
    <scope>NUCLEOTIDE SEQUENCE [LARGE SCALE GENOMIC DNA]</scope>
</reference>
<keyword evidence="2" id="KW-1185">Reference proteome</keyword>
<proteinExistence type="predicted"/>
<dbReference type="Proteomes" id="UP000267606">
    <property type="component" value="Unassembled WGS sequence"/>
</dbReference>
<reference evidence="3" key="1">
    <citation type="submission" date="2016-06" db="UniProtKB">
        <authorList>
            <consortium name="WormBaseParasite"/>
        </authorList>
    </citation>
    <scope>IDENTIFICATION</scope>
</reference>